<dbReference type="Gene3D" id="3.40.50.720">
    <property type="entry name" value="NAD(P)-binding Rossmann-like Domain"/>
    <property type="match status" value="2"/>
</dbReference>
<dbReference type="SUPFAM" id="SSF52283">
    <property type="entry name" value="Formate/glycerate dehydrogenase catalytic domain-like"/>
    <property type="match status" value="1"/>
</dbReference>
<evidence type="ECO:0000313" key="9">
    <source>
        <dbReference type="EMBL" id="XCG63071.1"/>
    </source>
</evidence>
<feature type="domain" description="D-isomer specific 2-hydroxyacid dehydrogenase catalytic" evidence="7">
    <location>
        <begin position="26"/>
        <end position="320"/>
    </location>
</feature>
<dbReference type="GO" id="GO:0016616">
    <property type="term" value="F:oxidoreductase activity, acting on the CH-OH group of donors, NAD or NADP as acceptor"/>
    <property type="evidence" value="ECO:0007669"/>
    <property type="project" value="InterPro"/>
</dbReference>
<accession>A0AAU8DMR7</accession>
<dbReference type="AlphaFoldDB" id="A0AAU8DMR7"/>
<evidence type="ECO:0000256" key="3">
    <source>
        <dbReference type="ARBA" id="ARBA00023002"/>
    </source>
</evidence>
<proteinExistence type="inferred from homology"/>
<evidence type="ECO:0000259" key="8">
    <source>
        <dbReference type="Pfam" id="PF02826"/>
    </source>
</evidence>
<organism evidence="9">
    <name type="scientific">Nakamurella sp. A5-74</name>
    <dbReference type="NCBI Taxonomy" id="3158264"/>
    <lineage>
        <taxon>Bacteria</taxon>
        <taxon>Bacillati</taxon>
        <taxon>Actinomycetota</taxon>
        <taxon>Actinomycetes</taxon>
        <taxon>Nakamurellales</taxon>
        <taxon>Nakamurellaceae</taxon>
        <taxon>Nakamurella</taxon>
    </lineage>
</organism>
<dbReference type="RefSeq" id="WP_353648686.1">
    <property type="nucleotide sequence ID" value="NZ_CP159218.1"/>
</dbReference>
<gene>
    <name evidence="9" type="ORF">ABLG96_17945</name>
</gene>
<dbReference type="InterPro" id="IPR006139">
    <property type="entry name" value="D-isomer_2_OHA_DH_cat_dom"/>
</dbReference>
<feature type="domain" description="D-isomer specific 2-hydroxyacid dehydrogenase NAD-binding" evidence="8">
    <location>
        <begin position="115"/>
        <end position="289"/>
    </location>
</feature>
<dbReference type="PANTHER" id="PTHR42789">
    <property type="entry name" value="D-ISOMER SPECIFIC 2-HYDROXYACID DEHYDROGENASE FAMILY PROTEIN (AFU_ORTHOLOGUE AFUA_6G10090)"/>
    <property type="match status" value="1"/>
</dbReference>
<comment type="similarity">
    <text evidence="1 5">Belongs to the D-isomer specific 2-hydroxyacid dehydrogenase family.</text>
</comment>
<dbReference type="EMBL" id="CP159218">
    <property type="protein sequence ID" value="XCG63071.1"/>
    <property type="molecule type" value="Genomic_DNA"/>
</dbReference>
<reference evidence="9" key="1">
    <citation type="submission" date="2024-05" db="EMBL/GenBank/DDBJ databases">
        <authorList>
            <person name="Cai S.Y."/>
            <person name="Jin L.M."/>
            <person name="Li H.R."/>
        </authorList>
    </citation>
    <scope>NUCLEOTIDE SEQUENCE</scope>
    <source>
        <strain evidence="9">A5-74</strain>
    </source>
</reference>
<dbReference type="PROSITE" id="PS00065">
    <property type="entry name" value="D_2_HYDROXYACID_DH_1"/>
    <property type="match status" value="1"/>
</dbReference>
<dbReference type="InterPro" id="IPR029752">
    <property type="entry name" value="D-isomer_DH_CS1"/>
</dbReference>
<keyword evidence="3 5" id="KW-0560">Oxidoreductase</keyword>
<dbReference type="Pfam" id="PF02826">
    <property type="entry name" value="2-Hacid_dh_C"/>
    <property type="match status" value="1"/>
</dbReference>
<evidence type="ECO:0000256" key="2">
    <source>
        <dbReference type="ARBA" id="ARBA00022605"/>
    </source>
</evidence>
<evidence type="ECO:0000256" key="5">
    <source>
        <dbReference type="RuleBase" id="RU003719"/>
    </source>
</evidence>
<dbReference type="InterPro" id="IPR050857">
    <property type="entry name" value="D-2-hydroxyacid_DH"/>
</dbReference>
<dbReference type="InterPro" id="IPR006140">
    <property type="entry name" value="D-isomer_DH_NAD-bd"/>
</dbReference>
<dbReference type="Pfam" id="PF00389">
    <property type="entry name" value="2-Hacid_dh"/>
    <property type="match status" value="1"/>
</dbReference>
<dbReference type="SUPFAM" id="SSF51735">
    <property type="entry name" value="NAD(P)-binding Rossmann-fold domains"/>
    <property type="match status" value="1"/>
</dbReference>
<feature type="region of interest" description="Disordered" evidence="6">
    <location>
        <begin position="318"/>
        <end position="346"/>
    </location>
</feature>
<evidence type="ECO:0000256" key="1">
    <source>
        <dbReference type="ARBA" id="ARBA00005854"/>
    </source>
</evidence>
<keyword evidence="2" id="KW-0028">Amino-acid biosynthesis</keyword>
<keyword evidence="4" id="KW-0520">NAD</keyword>
<protein>
    <submittedName>
        <fullName evidence="9">NAD(P)-dependent oxidoreductase</fullName>
    </submittedName>
</protein>
<dbReference type="GO" id="GO:0008652">
    <property type="term" value="P:amino acid biosynthetic process"/>
    <property type="evidence" value="ECO:0007669"/>
    <property type="project" value="UniProtKB-KW"/>
</dbReference>
<evidence type="ECO:0000259" key="7">
    <source>
        <dbReference type="Pfam" id="PF00389"/>
    </source>
</evidence>
<evidence type="ECO:0000256" key="4">
    <source>
        <dbReference type="ARBA" id="ARBA00023027"/>
    </source>
</evidence>
<sequence length="346" mass="35413">MTATAAPTVLVSTRSFSTGDRDLVGELTAAGLRVVRVATDHDPSALAPDLRTATAWIAGTAPVTAELVAAAPALRVIARYGVGVESVDVAAADRAGVIVTNTPGANSEAVSEHTVALVFAALRRVADGDARVRCGDWTVSRGRQLAGGVAAVIGFGRIGRGTAGRLTALGCRVLVHDPYVDAAAISADGHEASDLDGIRRRADVVVLHSPGGALLVDRAWLADCREGQLIVNTARADLVDEHALAEALHGGRLFAYAADTLGSESRSDHVSPLLDPALHDRVTITPHLGAQTTEAVDGMGGMAVEAVLAVLAGRAPEHRVHPPTSVASATSTPPDPIGRGSTPLEA</sequence>
<dbReference type="PANTHER" id="PTHR42789:SF1">
    <property type="entry name" value="D-ISOMER SPECIFIC 2-HYDROXYACID DEHYDROGENASE FAMILY PROTEIN (AFU_ORTHOLOGUE AFUA_6G10090)"/>
    <property type="match status" value="1"/>
</dbReference>
<name>A0AAU8DMR7_9ACTN</name>
<dbReference type="InterPro" id="IPR036291">
    <property type="entry name" value="NAD(P)-bd_dom_sf"/>
</dbReference>
<dbReference type="GO" id="GO:0051287">
    <property type="term" value="F:NAD binding"/>
    <property type="evidence" value="ECO:0007669"/>
    <property type="project" value="InterPro"/>
</dbReference>
<evidence type="ECO:0000256" key="6">
    <source>
        <dbReference type="SAM" id="MobiDB-lite"/>
    </source>
</evidence>